<dbReference type="PANTHER" id="PTHR33361">
    <property type="entry name" value="GLR0591 PROTEIN"/>
    <property type="match status" value="1"/>
</dbReference>
<dbReference type="PANTHER" id="PTHR33361:SF2">
    <property type="entry name" value="DUF885 DOMAIN-CONTAINING PROTEIN"/>
    <property type="match status" value="1"/>
</dbReference>
<dbReference type="Pfam" id="PF05960">
    <property type="entry name" value="DUF885"/>
    <property type="match status" value="1"/>
</dbReference>
<organism evidence="2 3">
    <name type="scientific">Micromonospora echinaurantiaca</name>
    <dbReference type="NCBI Taxonomy" id="47857"/>
    <lineage>
        <taxon>Bacteria</taxon>
        <taxon>Bacillati</taxon>
        <taxon>Actinomycetota</taxon>
        <taxon>Actinomycetes</taxon>
        <taxon>Micromonosporales</taxon>
        <taxon>Micromonosporaceae</taxon>
        <taxon>Micromonospora</taxon>
    </lineage>
</organism>
<dbReference type="AlphaFoldDB" id="A0A1C5K7A0"/>
<dbReference type="EMBL" id="LT607750">
    <property type="protein sequence ID" value="SCG78584.1"/>
    <property type="molecule type" value="Genomic_DNA"/>
</dbReference>
<feature type="region of interest" description="Disordered" evidence="1">
    <location>
        <begin position="1"/>
        <end position="40"/>
    </location>
</feature>
<protein>
    <submittedName>
        <fullName evidence="2">Uncharacterized conserved protein, DUF885 familyt</fullName>
    </submittedName>
</protein>
<name>A0A1C5K7A0_9ACTN</name>
<proteinExistence type="predicted"/>
<evidence type="ECO:0000256" key="1">
    <source>
        <dbReference type="SAM" id="MobiDB-lite"/>
    </source>
</evidence>
<keyword evidence="3" id="KW-1185">Reference proteome</keyword>
<evidence type="ECO:0000313" key="2">
    <source>
        <dbReference type="EMBL" id="SCG78584.1"/>
    </source>
</evidence>
<reference evidence="2 3" key="1">
    <citation type="submission" date="2016-06" db="EMBL/GenBank/DDBJ databases">
        <authorList>
            <person name="Kjaerup R.B."/>
            <person name="Dalgaard T.S."/>
            <person name="Juul-Madsen H.R."/>
        </authorList>
    </citation>
    <scope>NUCLEOTIDE SEQUENCE [LARGE SCALE GENOMIC DNA]</scope>
    <source>
        <strain evidence="2 3">DSM 43904</strain>
    </source>
</reference>
<dbReference type="InterPro" id="IPR010281">
    <property type="entry name" value="DUF885"/>
</dbReference>
<sequence>MVTPDTLPQGYDKVPRLSDRVASTTRRPPTGRVAAAGDTGNTLDSEAVRSRRVGAVGRIDDLANRYVADWAPLSPTGATYVGIAGYDDKLDDLSPEGYAARAELTRRTLAELDVTEPDTEAERTAKEAMQERLGLDLARYEAGESTSEVNVIASGLHDVRMVFDLMPTEGEDAKANIAARLNGFAAALEGYKTTLREAAAVGRISSQVQLVEVAKQCDTWVDPNGDNFFHGLVERLGADGSVAAELRRGAAAATAATAEFGQFLRTELAPHGREKQAAGRERYELASQYFLGAKVDLDETYAWGFAELARLEAEMRDVAARIVGPGASIDDAVRALDADPARTIQGKEAFRDWMQALADKAISELHGTHFDIPEQVRRIECCLAPTSDGAIYYTGPSEDFSRPGRMWWAVPQGITDFSTWREVTTVYHEGVPGHHLQVAQTAVRADLLNRWQRLLCWVSGHGEGWALYSERLMDDLGYLEDPGDKLGMLDGQAMRAARVIVDIGMHLELEIPRDNPFGFHPGERWTPELGWEFMRAHCRVPDENLRFELNRYLGWPGQAPSYKVGERIWLQAREDAKARKGADFDLKEFHRQALDLGSLGLDPLRKALARL</sequence>
<accession>A0A1C5K7A0</accession>
<gene>
    <name evidence="2" type="ORF">GA0070609_5630</name>
</gene>
<dbReference type="Proteomes" id="UP000198217">
    <property type="component" value="Chromosome I"/>
</dbReference>
<evidence type="ECO:0000313" key="3">
    <source>
        <dbReference type="Proteomes" id="UP000198217"/>
    </source>
</evidence>